<sequence>MGTLTIRRIDDDVLRKFKEIAKRNNRSAEAEARSLLEEITAEYAIRYEMEHHNFFDRLREFMEEEGVQGFDDDEYATSDRHNEPERPPITLE</sequence>
<proteinExistence type="predicted"/>
<accession>A0ABS9VUC9</accession>
<evidence type="ECO:0000256" key="1">
    <source>
        <dbReference type="SAM" id="MobiDB-lite"/>
    </source>
</evidence>
<keyword evidence="3" id="KW-0238">DNA-binding</keyword>
<feature type="domain" description="Antitoxin FitA-like ribbon-helix-helix" evidence="2">
    <location>
        <begin position="3"/>
        <end position="38"/>
    </location>
</feature>
<gene>
    <name evidence="3" type="ORF">JS533_003910</name>
</gene>
<dbReference type="Pfam" id="PF22513">
    <property type="entry name" value="FitA-like_RHH"/>
    <property type="match status" value="1"/>
</dbReference>
<dbReference type="EMBL" id="JAFEJT020000010">
    <property type="protein sequence ID" value="MCH9275420.1"/>
    <property type="molecule type" value="Genomic_DNA"/>
</dbReference>
<evidence type="ECO:0000259" key="2">
    <source>
        <dbReference type="Pfam" id="PF22513"/>
    </source>
</evidence>
<protein>
    <submittedName>
        <fullName evidence="3">DNA-binding protein</fullName>
    </submittedName>
</protein>
<evidence type="ECO:0000313" key="3">
    <source>
        <dbReference type="EMBL" id="MCH9275420.1"/>
    </source>
</evidence>
<dbReference type="Proteomes" id="UP000710815">
    <property type="component" value="Unassembled WGS sequence"/>
</dbReference>
<evidence type="ECO:0000313" key="4">
    <source>
        <dbReference type="Proteomes" id="UP000710815"/>
    </source>
</evidence>
<dbReference type="InterPro" id="IPR010985">
    <property type="entry name" value="Ribbon_hlx_hlx"/>
</dbReference>
<feature type="compositionally biased region" description="Acidic residues" evidence="1">
    <location>
        <begin position="66"/>
        <end position="76"/>
    </location>
</feature>
<comment type="caution">
    <text evidence="3">The sequence shown here is derived from an EMBL/GenBank/DDBJ whole genome shotgun (WGS) entry which is preliminary data.</text>
</comment>
<dbReference type="InterPro" id="IPR013321">
    <property type="entry name" value="Arc_rbn_hlx_hlx"/>
</dbReference>
<name>A0ABS9VUC9_9BIFI</name>
<reference evidence="3 4" key="2">
    <citation type="journal article" date="2021" name="Syst. Appl. Microbiol.">
        <title>Phylogenetic classification of ten novel species belonging to the genus Bifidobacterium comprising B. phasiani sp. nov., B. pongonis sp. nov., B. saguinibicoloris sp. nov., B. colobi sp. nov., B. simiiventris sp. nov., B. santillanense sp. nov., B. miconis sp. nov., B. amazonense sp. nov., B. pluvialisilvae sp. nov., and B. miconisargentati sp. nov.</title>
        <authorList>
            <person name="Lugli G.A."/>
            <person name="Calvete-Torre I."/>
            <person name="Alessandri G."/>
            <person name="Milani C."/>
            <person name="Turroni F."/>
            <person name="Laiolo P."/>
            <person name="Ossiprandi M.C."/>
            <person name="Margolles A."/>
            <person name="Ruiz L."/>
            <person name="Ventura M."/>
        </authorList>
    </citation>
    <scope>NUCLEOTIDE SEQUENCE [LARGE SCALE GENOMIC DNA]</scope>
    <source>
        <strain evidence="3 4">MA1</strain>
    </source>
</reference>
<feature type="compositionally biased region" description="Basic and acidic residues" evidence="1">
    <location>
        <begin position="77"/>
        <end position="86"/>
    </location>
</feature>
<reference evidence="3 4" key="1">
    <citation type="journal article" date="2021" name="Environ. Microbiol.">
        <title>Genetic insights into the dark matter of the mammalian gut microbiota through targeted genome reconstruction.</title>
        <authorList>
            <person name="Lugli G.A."/>
            <person name="Alessandri G."/>
            <person name="Milani C."/>
            <person name="Viappiani A."/>
            <person name="Fontana F."/>
            <person name="Tarracchini C."/>
            <person name="Mancabelli L."/>
            <person name="Argentini C."/>
            <person name="Ruiz L."/>
            <person name="Margolles A."/>
            <person name="van Sinderen D."/>
            <person name="Turroni F."/>
            <person name="Ventura M."/>
        </authorList>
    </citation>
    <scope>NUCLEOTIDE SEQUENCE [LARGE SCALE GENOMIC DNA]</scope>
    <source>
        <strain evidence="3 4">MA1</strain>
    </source>
</reference>
<dbReference type="InterPro" id="IPR053853">
    <property type="entry name" value="FitA-like_RHH"/>
</dbReference>
<dbReference type="RefSeq" id="WP_241513212.1">
    <property type="nucleotide sequence ID" value="NZ_JAFEJT020000010.1"/>
</dbReference>
<feature type="region of interest" description="Disordered" evidence="1">
    <location>
        <begin position="66"/>
        <end position="92"/>
    </location>
</feature>
<organism evidence="3 4">
    <name type="scientific">Bifidobacterium amazonense</name>
    <dbReference type="NCBI Taxonomy" id="2809027"/>
    <lineage>
        <taxon>Bacteria</taxon>
        <taxon>Bacillati</taxon>
        <taxon>Actinomycetota</taxon>
        <taxon>Actinomycetes</taxon>
        <taxon>Bifidobacteriales</taxon>
        <taxon>Bifidobacteriaceae</taxon>
        <taxon>Bifidobacterium</taxon>
    </lineage>
</organism>
<keyword evidence="4" id="KW-1185">Reference proteome</keyword>
<dbReference type="SUPFAM" id="SSF47598">
    <property type="entry name" value="Ribbon-helix-helix"/>
    <property type="match status" value="1"/>
</dbReference>
<dbReference type="GO" id="GO:0003677">
    <property type="term" value="F:DNA binding"/>
    <property type="evidence" value="ECO:0007669"/>
    <property type="project" value="UniProtKB-KW"/>
</dbReference>
<dbReference type="Gene3D" id="1.10.1220.10">
    <property type="entry name" value="Met repressor-like"/>
    <property type="match status" value="1"/>
</dbReference>